<dbReference type="Proteomes" id="UP000231990">
    <property type="component" value="Unassembled WGS sequence"/>
</dbReference>
<organism evidence="2 4">
    <name type="scientific">Leptospira perolatii</name>
    <dbReference type="NCBI Taxonomy" id="2023191"/>
    <lineage>
        <taxon>Bacteria</taxon>
        <taxon>Pseudomonadati</taxon>
        <taxon>Spirochaetota</taxon>
        <taxon>Spirochaetia</taxon>
        <taxon>Leptospirales</taxon>
        <taxon>Leptospiraceae</taxon>
        <taxon>Leptospira</taxon>
    </lineage>
</organism>
<dbReference type="Proteomes" id="UP000231962">
    <property type="component" value="Unassembled WGS sequence"/>
</dbReference>
<comment type="caution">
    <text evidence="2">The sequence shown here is derived from an EMBL/GenBank/DDBJ whole genome shotgun (WGS) entry which is preliminary data.</text>
</comment>
<proteinExistence type="predicted"/>
<evidence type="ECO:0000313" key="1">
    <source>
        <dbReference type="EMBL" id="PJZ70528.1"/>
    </source>
</evidence>
<evidence type="ECO:0000313" key="3">
    <source>
        <dbReference type="Proteomes" id="UP000231962"/>
    </source>
</evidence>
<reference evidence="3 4" key="1">
    <citation type="submission" date="2017-07" db="EMBL/GenBank/DDBJ databases">
        <title>Leptospira spp. isolated from tropical soils.</title>
        <authorList>
            <person name="Thibeaux R."/>
            <person name="Iraola G."/>
            <person name="Ferres I."/>
            <person name="Bierque E."/>
            <person name="Girault D."/>
            <person name="Soupe-Gilbert M.-E."/>
            <person name="Picardeau M."/>
            <person name="Goarant C."/>
        </authorList>
    </citation>
    <scope>NUCLEOTIDE SEQUENCE [LARGE SCALE GENOMIC DNA]</scope>
    <source>
        <strain evidence="2 4">FH1-B-B1</strain>
        <strain evidence="1 3">FH1-B-C1</strain>
    </source>
</reference>
<evidence type="ECO:0000313" key="2">
    <source>
        <dbReference type="EMBL" id="PJZ74364.1"/>
    </source>
</evidence>
<evidence type="ECO:0000313" key="4">
    <source>
        <dbReference type="Proteomes" id="UP000231990"/>
    </source>
</evidence>
<dbReference type="AlphaFoldDB" id="A0A2M9ZQN2"/>
<gene>
    <name evidence="1" type="ORF">CH360_05950</name>
    <name evidence="2" type="ORF">CH373_05530</name>
</gene>
<keyword evidence="3" id="KW-1185">Reference proteome</keyword>
<protein>
    <submittedName>
        <fullName evidence="2">Uncharacterized protein</fullName>
    </submittedName>
</protein>
<dbReference type="EMBL" id="NPDZ01000002">
    <property type="protein sequence ID" value="PJZ74364.1"/>
    <property type="molecule type" value="Genomic_DNA"/>
</dbReference>
<accession>A0A2M9ZQN2</accession>
<name>A0A2M9ZQN2_9LEPT</name>
<dbReference type="EMBL" id="NPDY01000003">
    <property type="protein sequence ID" value="PJZ70528.1"/>
    <property type="molecule type" value="Genomic_DNA"/>
</dbReference>
<sequence>MKTKAAGTEPCGFFIPFRRKDFPDFLVKKPHPVWVGAGAAAVVPAAKFHRITFSSSPIFFSTSAGAPT</sequence>